<gene>
    <name evidence="2" type="ORF">EZH22_00490</name>
</gene>
<sequence>MPHFDRRAFLGTMALAGAVPAAAHAAQSVETKDIAKEADHACLYHCDYGDPNRFAQTLNNISNHYAAYGADPFAIQLVLVAHAGGVKFFLDSLSGTLWEKETLDPQLVEKIDSLGKNGLKIYLCSLTFERNKLDREKARKAPYISFVPSGVATVGELQNKGFAYLKVG</sequence>
<dbReference type="InterPro" id="IPR006311">
    <property type="entry name" value="TAT_signal"/>
</dbReference>
<feature type="chain" id="PRO_5036741958" evidence="1">
    <location>
        <begin position="26"/>
        <end position="168"/>
    </location>
</feature>
<dbReference type="PANTHER" id="PTHR37691">
    <property type="entry name" value="BLR3518 PROTEIN"/>
    <property type="match status" value="1"/>
</dbReference>
<organism evidence="2 3">
    <name type="scientific">Xanthobacter dioxanivorans</name>
    <dbReference type="NCBI Taxonomy" id="2528964"/>
    <lineage>
        <taxon>Bacteria</taxon>
        <taxon>Pseudomonadati</taxon>
        <taxon>Pseudomonadota</taxon>
        <taxon>Alphaproteobacteria</taxon>
        <taxon>Hyphomicrobiales</taxon>
        <taxon>Xanthobacteraceae</taxon>
        <taxon>Xanthobacter</taxon>
    </lineage>
</organism>
<dbReference type="PROSITE" id="PS51318">
    <property type="entry name" value="TAT"/>
    <property type="match status" value="1"/>
</dbReference>
<evidence type="ECO:0000256" key="1">
    <source>
        <dbReference type="SAM" id="SignalP"/>
    </source>
</evidence>
<dbReference type="InterPro" id="IPR003787">
    <property type="entry name" value="Sulphur_relay_DsrE/F-like"/>
</dbReference>
<dbReference type="EMBL" id="CP063362">
    <property type="protein sequence ID" value="QRG06976.1"/>
    <property type="molecule type" value="Genomic_DNA"/>
</dbReference>
<protein>
    <submittedName>
        <fullName evidence="2">DsrE family protein</fullName>
    </submittedName>
</protein>
<dbReference type="KEGG" id="xdi:EZH22_00490"/>
<dbReference type="InterPro" id="IPR027396">
    <property type="entry name" value="DsrEFH-like"/>
</dbReference>
<feature type="signal peptide" evidence="1">
    <location>
        <begin position="1"/>
        <end position="25"/>
    </location>
</feature>
<dbReference type="RefSeq" id="WP_203193884.1">
    <property type="nucleotide sequence ID" value="NZ_CP063362.1"/>
</dbReference>
<name>A0A974PPC1_9HYPH</name>
<keyword evidence="3" id="KW-1185">Reference proteome</keyword>
<dbReference type="Gene3D" id="3.40.1260.10">
    <property type="entry name" value="DsrEFH-like"/>
    <property type="match status" value="1"/>
</dbReference>
<evidence type="ECO:0000313" key="3">
    <source>
        <dbReference type="Proteomes" id="UP000596427"/>
    </source>
</evidence>
<dbReference type="PANTHER" id="PTHR37691:SF1">
    <property type="entry name" value="BLR3518 PROTEIN"/>
    <property type="match status" value="1"/>
</dbReference>
<dbReference type="Proteomes" id="UP000596427">
    <property type="component" value="Chromosome"/>
</dbReference>
<keyword evidence="1" id="KW-0732">Signal</keyword>
<accession>A0A974PPC1</accession>
<reference evidence="2 3" key="1">
    <citation type="submission" date="2020-10" db="EMBL/GenBank/DDBJ databases">
        <title>Degradation of 1,4-Dioxane by Xanthobacter sp. YN2, via a Novel Group-2 Soluble Di-Iron Monooxygenase.</title>
        <authorList>
            <person name="Ma F."/>
            <person name="Wang Y."/>
            <person name="Yang J."/>
            <person name="Guo H."/>
            <person name="Su D."/>
            <person name="Yu L."/>
        </authorList>
    </citation>
    <scope>NUCLEOTIDE SEQUENCE [LARGE SCALE GENOMIC DNA]</scope>
    <source>
        <strain evidence="2 3">YN2</strain>
    </source>
</reference>
<dbReference type="Pfam" id="PF02635">
    <property type="entry name" value="DsrE"/>
    <property type="match status" value="1"/>
</dbReference>
<evidence type="ECO:0000313" key="2">
    <source>
        <dbReference type="EMBL" id="QRG06976.1"/>
    </source>
</evidence>
<dbReference type="SUPFAM" id="SSF75169">
    <property type="entry name" value="DsrEFH-like"/>
    <property type="match status" value="1"/>
</dbReference>
<dbReference type="AlphaFoldDB" id="A0A974PPC1"/>
<proteinExistence type="predicted"/>